<evidence type="ECO:0008006" key="3">
    <source>
        <dbReference type="Google" id="ProtNLM"/>
    </source>
</evidence>
<dbReference type="PANTHER" id="PTHR11439">
    <property type="entry name" value="GAG-POL-RELATED RETROTRANSPOSON"/>
    <property type="match status" value="1"/>
</dbReference>
<dbReference type="CDD" id="cd09272">
    <property type="entry name" value="RNase_HI_RT_Ty1"/>
    <property type="match status" value="1"/>
</dbReference>
<protein>
    <recommendedName>
        <fullName evidence="3">Reverse transcriptase Ty1/copia-type domain-containing protein</fullName>
    </recommendedName>
</protein>
<name>A0A2N5UKH8_9BASI</name>
<gene>
    <name evidence="1" type="ORF">PCANC_14903</name>
</gene>
<dbReference type="STRING" id="200324.A0A2N5UKH8"/>
<dbReference type="EMBL" id="PGCJ01000210">
    <property type="protein sequence ID" value="PLW38261.1"/>
    <property type="molecule type" value="Genomic_DNA"/>
</dbReference>
<dbReference type="OrthoDB" id="3255262at2759"/>
<accession>A0A2N5UKH8</accession>
<keyword evidence="2" id="KW-1185">Reference proteome</keyword>
<dbReference type="PANTHER" id="PTHR11439:SF463">
    <property type="entry name" value="REVERSE TRANSCRIPTASE TY1_COPIA-TYPE DOMAIN-CONTAINING PROTEIN"/>
    <property type="match status" value="1"/>
</dbReference>
<evidence type="ECO:0000313" key="2">
    <source>
        <dbReference type="Proteomes" id="UP000235388"/>
    </source>
</evidence>
<sequence length="105" mass="11499">MPVLSQHLEAPGIQHFRAAEQVFRYLAGTKQVGLVFTKEPSLDLSANVDSDWGNCPDTRRSATGFVILTSQQVLSWKASRQATVSLSSTEAEYKALSDLSREITG</sequence>
<evidence type="ECO:0000313" key="1">
    <source>
        <dbReference type="EMBL" id="PLW38261.1"/>
    </source>
</evidence>
<reference evidence="1 2" key="1">
    <citation type="submission" date="2017-11" db="EMBL/GenBank/DDBJ databases">
        <title>De novo assembly and phasing of dikaryotic genomes from two isolates of Puccinia coronata f. sp. avenae, the causal agent of oat crown rust.</title>
        <authorList>
            <person name="Miller M.E."/>
            <person name="Zhang Y."/>
            <person name="Omidvar V."/>
            <person name="Sperschneider J."/>
            <person name="Schwessinger B."/>
            <person name="Raley C."/>
            <person name="Palmer J.M."/>
            <person name="Garnica D."/>
            <person name="Upadhyaya N."/>
            <person name="Rathjen J."/>
            <person name="Taylor J.M."/>
            <person name="Park R.F."/>
            <person name="Dodds P.N."/>
            <person name="Hirsch C.D."/>
            <person name="Kianian S.F."/>
            <person name="Figueroa M."/>
        </authorList>
    </citation>
    <scope>NUCLEOTIDE SEQUENCE [LARGE SCALE GENOMIC DNA]</scope>
    <source>
        <strain evidence="1">12NC29</strain>
    </source>
</reference>
<organism evidence="1 2">
    <name type="scientific">Puccinia coronata f. sp. avenae</name>
    <dbReference type="NCBI Taxonomy" id="200324"/>
    <lineage>
        <taxon>Eukaryota</taxon>
        <taxon>Fungi</taxon>
        <taxon>Dikarya</taxon>
        <taxon>Basidiomycota</taxon>
        <taxon>Pucciniomycotina</taxon>
        <taxon>Pucciniomycetes</taxon>
        <taxon>Pucciniales</taxon>
        <taxon>Pucciniaceae</taxon>
        <taxon>Puccinia</taxon>
    </lineage>
</organism>
<dbReference type="AlphaFoldDB" id="A0A2N5UKH8"/>
<comment type="caution">
    <text evidence="1">The sequence shown here is derived from an EMBL/GenBank/DDBJ whole genome shotgun (WGS) entry which is preliminary data.</text>
</comment>
<proteinExistence type="predicted"/>
<dbReference type="Proteomes" id="UP000235388">
    <property type="component" value="Unassembled WGS sequence"/>
</dbReference>